<dbReference type="AlphaFoldDB" id="A0A6H1ZAB4"/>
<dbReference type="EMBL" id="MT144596">
    <property type="protein sequence ID" value="QJH94114.1"/>
    <property type="molecule type" value="Genomic_DNA"/>
</dbReference>
<proteinExistence type="predicted"/>
<protein>
    <submittedName>
        <fullName evidence="1">Uncharacterized protein</fullName>
    </submittedName>
</protein>
<reference evidence="1" key="1">
    <citation type="submission" date="2020-03" db="EMBL/GenBank/DDBJ databases">
        <title>The deep terrestrial virosphere.</title>
        <authorList>
            <person name="Holmfeldt K."/>
            <person name="Nilsson E."/>
            <person name="Simone D."/>
            <person name="Lopez-Fernandez M."/>
            <person name="Wu X."/>
            <person name="de Brujin I."/>
            <person name="Lundin D."/>
            <person name="Andersson A."/>
            <person name="Bertilsson S."/>
            <person name="Dopson M."/>
        </authorList>
    </citation>
    <scope>NUCLEOTIDE SEQUENCE</scope>
    <source>
        <strain evidence="1">TM448A00151</strain>
        <strain evidence="2">TM448B00189</strain>
    </source>
</reference>
<sequence>MNIEPRVTSLKLSNELKKNGYPQEGLWFYNSETMKLQRGFTSHTTQEGIMKWSIVAPTCDELGEKLPLGFDIRKANGSKEASWYCLFTIDFEHGQKEDFLFYADTEANVRAKMWLYLKKHGVIK</sequence>
<dbReference type="EMBL" id="MT143981">
    <property type="protein sequence ID" value="QJA44846.1"/>
    <property type="molecule type" value="Genomic_DNA"/>
</dbReference>
<evidence type="ECO:0000313" key="2">
    <source>
        <dbReference type="EMBL" id="QJH94114.1"/>
    </source>
</evidence>
<gene>
    <name evidence="1" type="ORF">TM448A00151_0045</name>
    <name evidence="2" type="ORF">TM448B00189_0007</name>
</gene>
<accession>A0A6H1ZAB4</accession>
<organism evidence="1">
    <name type="scientific">viral metagenome</name>
    <dbReference type="NCBI Taxonomy" id="1070528"/>
    <lineage>
        <taxon>unclassified sequences</taxon>
        <taxon>metagenomes</taxon>
        <taxon>organismal metagenomes</taxon>
    </lineage>
</organism>
<name>A0A6H1ZAB4_9ZZZZ</name>
<evidence type="ECO:0000313" key="1">
    <source>
        <dbReference type="EMBL" id="QJA44846.1"/>
    </source>
</evidence>